<gene>
    <name evidence="2" type="ORF">J1M35_04450</name>
</gene>
<dbReference type="Gene3D" id="1.10.10.60">
    <property type="entry name" value="Homeodomain-like"/>
    <property type="match status" value="1"/>
</dbReference>
<dbReference type="InterPro" id="IPR009057">
    <property type="entry name" value="Homeodomain-like_sf"/>
</dbReference>
<sequence length="127" mass="13874">MDATLIKPLRLETLPADALDALKRETDPAITPKQRELAESIFVGLINSPAAERCTKDVLAQAAIVVLIQLSNDLGGFNYYITRMGNLRAAALRRAIHAAFTGRNVAQLARQHGLTDMRVRQILAEGP</sequence>
<evidence type="ECO:0000313" key="2">
    <source>
        <dbReference type="EMBL" id="QTD46162.1"/>
    </source>
</evidence>
<reference evidence="2" key="1">
    <citation type="submission" date="2021-03" db="EMBL/GenBank/DDBJ databases">
        <title>Ottowia sp. 27C isolated from the cloaca of a Giant Asian pond turtle (Heosemys grandis).</title>
        <authorList>
            <person name="Spergser J."/>
            <person name="Busse H.-J."/>
        </authorList>
    </citation>
    <scope>NUCLEOTIDE SEQUENCE</scope>
    <source>
        <strain evidence="2">27C</strain>
    </source>
</reference>
<organism evidence="2 3">
    <name type="scientific">Ottowia testudinis</name>
    <dbReference type="NCBI Taxonomy" id="2816950"/>
    <lineage>
        <taxon>Bacteria</taxon>
        <taxon>Pseudomonadati</taxon>
        <taxon>Pseudomonadota</taxon>
        <taxon>Betaproteobacteria</taxon>
        <taxon>Burkholderiales</taxon>
        <taxon>Comamonadaceae</taxon>
        <taxon>Ottowia</taxon>
    </lineage>
</organism>
<feature type="domain" description="Mor transcription activator" evidence="1">
    <location>
        <begin position="55"/>
        <end position="124"/>
    </location>
</feature>
<proteinExistence type="predicted"/>
<keyword evidence="3" id="KW-1185">Reference proteome</keyword>
<dbReference type="RefSeq" id="WP_208010061.1">
    <property type="nucleotide sequence ID" value="NZ_CP071796.1"/>
</dbReference>
<dbReference type="EMBL" id="CP071796">
    <property type="protein sequence ID" value="QTD46162.1"/>
    <property type="molecule type" value="Genomic_DNA"/>
</dbReference>
<protein>
    <recommendedName>
        <fullName evidence="1">Mor transcription activator domain-containing protein</fullName>
    </recommendedName>
</protein>
<evidence type="ECO:0000259" key="1">
    <source>
        <dbReference type="Pfam" id="PF08765"/>
    </source>
</evidence>
<dbReference type="KEGG" id="otd:J1M35_04450"/>
<dbReference type="Proteomes" id="UP000663903">
    <property type="component" value="Chromosome"/>
</dbReference>
<name>A0A975CJJ3_9BURK</name>
<dbReference type="InterPro" id="IPR014875">
    <property type="entry name" value="Mor_transcription_activator"/>
</dbReference>
<accession>A0A975CJJ3</accession>
<evidence type="ECO:0000313" key="3">
    <source>
        <dbReference type="Proteomes" id="UP000663903"/>
    </source>
</evidence>
<dbReference type="AlphaFoldDB" id="A0A975CJJ3"/>
<dbReference type="Pfam" id="PF08765">
    <property type="entry name" value="Mor"/>
    <property type="match status" value="1"/>
</dbReference>
<dbReference type="SUPFAM" id="SSF46689">
    <property type="entry name" value="Homeodomain-like"/>
    <property type="match status" value="1"/>
</dbReference>